<sequence length="98" mass="10603">MLAPHICPHSSLSFQTPSVPSQFPSNTATTCPPSPILTLPHPCLILTLPLRPHDFLPTLPPHIQPHPCGLPSSCSCCALMIYLRHCHHMSLLTPTAPS</sequence>
<comment type="caution">
    <text evidence="1">The sequence shown here is derived from an EMBL/GenBank/DDBJ whole genome shotgun (WGS) entry which is preliminary data.</text>
</comment>
<keyword evidence="2" id="KW-1185">Reference proteome</keyword>
<reference evidence="1" key="1">
    <citation type="submission" date="2021-03" db="EMBL/GenBank/DDBJ databases">
        <title>Draft genome sequence of rust myrtle Austropuccinia psidii MF-1, a brazilian biotype.</title>
        <authorList>
            <person name="Quecine M.C."/>
            <person name="Pachon D.M.R."/>
            <person name="Bonatelli M.L."/>
            <person name="Correr F.H."/>
            <person name="Franceschini L.M."/>
            <person name="Leite T.F."/>
            <person name="Margarido G.R.A."/>
            <person name="Almeida C.A."/>
            <person name="Ferrarezi J.A."/>
            <person name="Labate C.A."/>
        </authorList>
    </citation>
    <scope>NUCLEOTIDE SEQUENCE</scope>
    <source>
        <strain evidence="1">MF-1</strain>
    </source>
</reference>
<evidence type="ECO:0000313" key="2">
    <source>
        <dbReference type="Proteomes" id="UP000765509"/>
    </source>
</evidence>
<gene>
    <name evidence="1" type="ORF">O181_059237</name>
</gene>
<name>A0A9Q3HX85_9BASI</name>
<dbReference type="Proteomes" id="UP000765509">
    <property type="component" value="Unassembled WGS sequence"/>
</dbReference>
<protein>
    <submittedName>
        <fullName evidence="1">Uncharacterized protein</fullName>
    </submittedName>
</protein>
<accession>A0A9Q3HX85</accession>
<organism evidence="1 2">
    <name type="scientific">Austropuccinia psidii MF-1</name>
    <dbReference type="NCBI Taxonomy" id="1389203"/>
    <lineage>
        <taxon>Eukaryota</taxon>
        <taxon>Fungi</taxon>
        <taxon>Dikarya</taxon>
        <taxon>Basidiomycota</taxon>
        <taxon>Pucciniomycotina</taxon>
        <taxon>Pucciniomycetes</taxon>
        <taxon>Pucciniales</taxon>
        <taxon>Sphaerophragmiaceae</taxon>
        <taxon>Austropuccinia</taxon>
    </lineage>
</organism>
<dbReference type="EMBL" id="AVOT02027454">
    <property type="protein sequence ID" value="MBW0519522.1"/>
    <property type="molecule type" value="Genomic_DNA"/>
</dbReference>
<proteinExistence type="predicted"/>
<evidence type="ECO:0000313" key="1">
    <source>
        <dbReference type="EMBL" id="MBW0519522.1"/>
    </source>
</evidence>
<dbReference type="AlphaFoldDB" id="A0A9Q3HX85"/>